<dbReference type="PANTHER" id="PTHR42717:SF1">
    <property type="entry name" value="IMIDAZOLONEPROPIONASE AND RELATED AMIDOHYDROLASES"/>
    <property type="match status" value="1"/>
</dbReference>
<keyword evidence="3" id="KW-1185">Reference proteome</keyword>
<dbReference type="RefSeq" id="WP_074650119.1">
    <property type="nucleotide sequence ID" value="NZ_FOIL01000045.1"/>
</dbReference>
<dbReference type="OrthoDB" id="9802793at2"/>
<dbReference type="AlphaFoldDB" id="A0A1I0H756"/>
<dbReference type="PANTHER" id="PTHR42717">
    <property type="entry name" value="DIHYDROOROTASE-RELATED"/>
    <property type="match status" value="1"/>
</dbReference>
<dbReference type="SUPFAM" id="SSF51556">
    <property type="entry name" value="Metallo-dependent hydrolases"/>
    <property type="match status" value="1"/>
</dbReference>
<evidence type="ECO:0000313" key="2">
    <source>
        <dbReference type="EMBL" id="SET79533.1"/>
    </source>
</evidence>
<dbReference type="GO" id="GO:0016810">
    <property type="term" value="F:hydrolase activity, acting on carbon-nitrogen (but not peptide) bonds"/>
    <property type="evidence" value="ECO:0007669"/>
    <property type="project" value="InterPro"/>
</dbReference>
<dbReference type="InterPro" id="IPR020043">
    <property type="entry name" value="Deacetylase_Atu3266-like"/>
</dbReference>
<dbReference type="Pfam" id="PF01979">
    <property type="entry name" value="Amidohydro_1"/>
    <property type="match status" value="1"/>
</dbReference>
<name>A0A1I0H756_9FIRM</name>
<dbReference type="Proteomes" id="UP000199820">
    <property type="component" value="Unassembled WGS sequence"/>
</dbReference>
<evidence type="ECO:0000313" key="3">
    <source>
        <dbReference type="Proteomes" id="UP000199820"/>
    </source>
</evidence>
<dbReference type="Gene3D" id="2.30.40.10">
    <property type="entry name" value="Urease, subunit C, domain 1"/>
    <property type="match status" value="1"/>
</dbReference>
<sequence>MLVIKNGHIIDPANNIDGVMDVMVEGSRIRAVGPDLPEDTINTIDAAGCYVTPGLVDHHAHVWPLANIGLPAASACFGAGVTTVVDAGSSGPANYHMYRPFIQMDKVRIKAYVNVCTTGLQSLPTPEDVAPDHIDEGKLRACFAQYGDELLGLKLRTSRFIVKDMGYEPLKKTIQVAEHLGVSVMVHCTDPPAELSELLEILRPGDVITHMYMNKGSSLVQNGKVIEAAYKARERGVIFETADAREHFGLPVARAAIGEGFLPDIIASDLTHLSMHLRPTSFNMAMQISKYAALGIPFYEIIRRCTINPAKHMGMEDQIGSLTVGHPADIAVYRPVDKENVFGDRSFGHPDQTTMTGHLVYQPVLTVKDGEMVHRDVTF</sequence>
<dbReference type="InterPro" id="IPR011059">
    <property type="entry name" value="Metal-dep_hydrolase_composite"/>
</dbReference>
<evidence type="ECO:0000259" key="1">
    <source>
        <dbReference type="Pfam" id="PF01979"/>
    </source>
</evidence>
<protein>
    <submittedName>
        <fullName evidence="2">Predicted amidohydrolase</fullName>
    </submittedName>
</protein>
<reference evidence="2 3" key="1">
    <citation type="submission" date="2016-10" db="EMBL/GenBank/DDBJ databases">
        <authorList>
            <person name="de Groot N.N."/>
        </authorList>
    </citation>
    <scope>NUCLEOTIDE SEQUENCE [LARGE SCALE GENOMIC DNA]</scope>
    <source>
        <strain evidence="2 3">KH1P1</strain>
    </source>
</reference>
<dbReference type="InterPro" id="IPR006680">
    <property type="entry name" value="Amidohydro-rel"/>
</dbReference>
<dbReference type="InterPro" id="IPR032466">
    <property type="entry name" value="Metal_Hydrolase"/>
</dbReference>
<dbReference type="eggNOG" id="COG3964">
    <property type="taxonomic scope" value="Bacteria"/>
</dbReference>
<dbReference type="SUPFAM" id="SSF51338">
    <property type="entry name" value="Composite domain of metallo-dependent hydrolases"/>
    <property type="match status" value="1"/>
</dbReference>
<organism evidence="2 3">
    <name type="scientific">[Clostridium] aminophilum</name>
    <dbReference type="NCBI Taxonomy" id="1526"/>
    <lineage>
        <taxon>Bacteria</taxon>
        <taxon>Bacillati</taxon>
        <taxon>Bacillota</taxon>
        <taxon>Clostridia</taxon>
        <taxon>Lachnospirales</taxon>
        <taxon>Lachnospiraceae</taxon>
    </lineage>
</organism>
<dbReference type="GO" id="GO:0019213">
    <property type="term" value="F:deacetylase activity"/>
    <property type="evidence" value="ECO:0007669"/>
    <property type="project" value="InterPro"/>
</dbReference>
<proteinExistence type="predicted"/>
<accession>A0A1I0H756</accession>
<dbReference type="STRING" id="1526.SAMN02910262_02567"/>
<keyword evidence="2" id="KW-0378">Hydrolase</keyword>
<feature type="domain" description="Amidohydrolase-related" evidence="1">
    <location>
        <begin position="50"/>
        <end position="358"/>
    </location>
</feature>
<dbReference type="Gene3D" id="3.20.20.140">
    <property type="entry name" value="Metal-dependent hydrolases"/>
    <property type="match status" value="1"/>
</dbReference>
<dbReference type="EMBL" id="FOIL01000045">
    <property type="protein sequence ID" value="SET79533.1"/>
    <property type="molecule type" value="Genomic_DNA"/>
</dbReference>
<gene>
    <name evidence="2" type="ORF">SAMN04487771_10455</name>
</gene>